<protein>
    <submittedName>
        <fullName evidence="2">Uncharacterized protein</fullName>
    </submittedName>
</protein>
<evidence type="ECO:0000256" key="1">
    <source>
        <dbReference type="SAM" id="Phobius"/>
    </source>
</evidence>
<keyword evidence="1" id="KW-1133">Transmembrane helix</keyword>
<feature type="transmembrane region" description="Helical" evidence="1">
    <location>
        <begin position="12"/>
        <end position="29"/>
    </location>
</feature>
<comment type="caution">
    <text evidence="2">The sequence shown here is derived from an EMBL/GenBank/DDBJ whole genome shotgun (WGS) entry which is preliminary data.</text>
</comment>
<gene>
    <name evidence="2" type="ORF">GALL_548020</name>
</gene>
<reference evidence="2" key="1">
    <citation type="submission" date="2016-10" db="EMBL/GenBank/DDBJ databases">
        <title>Sequence of Gallionella enrichment culture.</title>
        <authorList>
            <person name="Poehlein A."/>
            <person name="Muehling M."/>
            <person name="Daniel R."/>
        </authorList>
    </citation>
    <scope>NUCLEOTIDE SEQUENCE</scope>
</reference>
<dbReference type="AlphaFoldDB" id="A0A1J5NY19"/>
<evidence type="ECO:0000313" key="2">
    <source>
        <dbReference type="EMBL" id="OIQ63658.1"/>
    </source>
</evidence>
<sequence length="108" mass="11776">MRWSDFPDDNRIAWAAMIAMTALVLGLGLDAGLSLKWSAILSAMLDGTWFALTRTAQDPRWSVAYAWSLLTGTSLALVADAGSGGPAWLEDRDVACRRIYRSPRCGRA</sequence>
<organism evidence="2">
    <name type="scientific">mine drainage metagenome</name>
    <dbReference type="NCBI Taxonomy" id="410659"/>
    <lineage>
        <taxon>unclassified sequences</taxon>
        <taxon>metagenomes</taxon>
        <taxon>ecological metagenomes</taxon>
    </lineage>
</organism>
<keyword evidence="1" id="KW-0472">Membrane</keyword>
<keyword evidence="1" id="KW-0812">Transmembrane</keyword>
<name>A0A1J5NY19_9ZZZZ</name>
<proteinExistence type="predicted"/>
<accession>A0A1J5NY19</accession>
<dbReference type="EMBL" id="MLJW01008812">
    <property type="protein sequence ID" value="OIQ63658.1"/>
    <property type="molecule type" value="Genomic_DNA"/>
</dbReference>